<proteinExistence type="predicted"/>
<gene>
    <name evidence="1" type="ORF">EAIL5_0633</name>
</gene>
<evidence type="ECO:0000313" key="1">
    <source>
        <dbReference type="EMBL" id="CBX79453.1"/>
    </source>
</evidence>
<name>E5B1V2_ERWAM</name>
<dbReference type="AlphaFoldDB" id="E5B1V2"/>
<organism evidence="1">
    <name type="scientific">Erwinia amylovora ATCC BAA-2158</name>
    <dbReference type="NCBI Taxonomy" id="889211"/>
    <lineage>
        <taxon>Bacteria</taxon>
        <taxon>Pseudomonadati</taxon>
        <taxon>Pseudomonadota</taxon>
        <taxon>Gammaproteobacteria</taxon>
        <taxon>Enterobacterales</taxon>
        <taxon>Erwiniaceae</taxon>
        <taxon>Erwinia</taxon>
    </lineage>
</organism>
<protein>
    <submittedName>
        <fullName evidence="1">Uncharacterized protein</fullName>
    </submittedName>
</protein>
<dbReference type="EMBL" id="FR719186">
    <property type="protein sequence ID" value="CBX79453.1"/>
    <property type="molecule type" value="Genomic_DNA"/>
</dbReference>
<accession>E5B1V2</accession>
<sequence>MPLFYLFIVNDIIYKQLNFCLITDTARWKLSQNELFSALSDIVQAIR</sequence>
<reference evidence="1" key="1">
    <citation type="journal article" date="2011" name="J. Bacteriol.">
        <title>Genome Sequence of an Erwinia amylovora Strain with Pathogenicity Restricted to Rubus Plants.</title>
        <authorList>
            <person name="Powney R."/>
            <person name="Smits T.H."/>
            <person name="Sawbridge T."/>
            <person name="Frey B."/>
            <person name="Blom J."/>
            <person name="Frey J.E."/>
            <person name="Plummer K.M."/>
            <person name="Beer S.V."/>
            <person name="Luck J."/>
            <person name="Duffy B."/>
            <person name="Rodoni B."/>
        </authorList>
    </citation>
    <scope>NUCLEOTIDE SEQUENCE</scope>
    <source>
        <strain evidence="1">ATCC BAA-2158</strain>
    </source>
</reference>